<reference evidence="2" key="2">
    <citation type="submission" date="2025-09" db="UniProtKB">
        <authorList>
            <consortium name="Ensembl"/>
        </authorList>
    </citation>
    <scope>IDENTIFICATION</scope>
</reference>
<evidence type="ECO:0000313" key="2">
    <source>
        <dbReference type="Ensembl" id="ENSOMEP00000027299.1"/>
    </source>
</evidence>
<dbReference type="Proteomes" id="UP000261560">
    <property type="component" value="Unplaced"/>
</dbReference>
<dbReference type="AlphaFoldDB" id="A0A3B3DCS1"/>
<evidence type="ECO:0000313" key="3">
    <source>
        <dbReference type="Proteomes" id="UP000261560"/>
    </source>
</evidence>
<feature type="compositionally biased region" description="Basic and acidic residues" evidence="1">
    <location>
        <begin position="54"/>
        <end position="65"/>
    </location>
</feature>
<protein>
    <submittedName>
        <fullName evidence="2">Uncharacterized protein</fullName>
    </submittedName>
</protein>
<feature type="region of interest" description="Disordered" evidence="1">
    <location>
        <begin position="1"/>
        <end position="74"/>
    </location>
</feature>
<reference evidence="2" key="1">
    <citation type="submission" date="2025-08" db="UniProtKB">
        <authorList>
            <consortium name="Ensembl"/>
        </authorList>
    </citation>
    <scope>IDENTIFICATION</scope>
</reference>
<dbReference type="PaxDb" id="30732-ENSOMEP00000027299"/>
<organism evidence="2 3">
    <name type="scientific">Oryzias melastigma</name>
    <name type="common">Marine medaka</name>
    <dbReference type="NCBI Taxonomy" id="30732"/>
    <lineage>
        <taxon>Eukaryota</taxon>
        <taxon>Metazoa</taxon>
        <taxon>Chordata</taxon>
        <taxon>Craniata</taxon>
        <taxon>Vertebrata</taxon>
        <taxon>Euteleostomi</taxon>
        <taxon>Actinopterygii</taxon>
        <taxon>Neopterygii</taxon>
        <taxon>Teleostei</taxon>
        <taxon>Neoteleostei</taxon>
        <taxon>Acanthomorphata</taxon>
        <taxon>Ovalentaria</taxon>
        <taxon>Atherinomorphae</taxon>
        <taxon>Beloniformes</taxon>
        <taxon>Adrianichthyidae</taxon>
        <taxon>Oryziinae</taxon>
        <taxon>Oryzias</taxon>
    </lineage>
</organism>
<accession>A0A3B3DCS1</accession>
<evidence type="ECO:0000256" key="1">
    <source>
        <dbReference type="SAM" id="MobiDB-lite"/>
    </source>
</evidence>
<proteinExistence type="predicted"/>
<dbReference type="GeneTree" id="ENSGT00940000180717"/>
<sequence length="90" mass="9698">HCSGSARANSKHRSTRANSDRRYSGATRANSDRWYSGSARANSDRRYSGATRANSDRSARARSDGHCPGCGSLGSEPRHVCPLVVSFLAE</sequence>
<keyword evidence="3" id="KW-1185">Reference proteome</keyword>
<name>A0A3B3DCS1_ORYME</name>
<dbReference type="Ensembl" id="ENSOMET00000002328.1">
    <property type="protein sequence ID" value="ENSOMEP00000027299.1"/>
    <property type="gene ID" value="ENSOMEG00000009683.1"/>
</dbReference>